<keyword evidence="3" id="KW-1185">Reference proteome</keyword>
<dbReference type="AlphaFoldDB" id="A0A815MVB0"/>
<dbReference type="EMBL" id="CAJNOR010002488">
    <property type="protein sequence ID" value="CAF1301258.1"/>
    <property type="molecule type" value="Genomic_DNA"/>
</dbReference>
<dbReference type="Proteomes" id="UP000663828">
    <property type="component" value="Unassembled WGS sequence"/>
</dbReference>
<dbReference type="OrthoDB" id="6021021at2759"/>
<gene>
    <name evidence="2" type="ORF">EDS130_LOCUS37899</name>
    <name evidence="1" type="ORF">XAT740_LOCUS28875</name>
</gene>
<organism evidence="2 4">
    <name type="scientific">Adineta ricciae</name>
    <name type="common">Rotifer</name>
    <dbReference type="NCBI Taxonomy" id="249248"/>
    <lineage>
        <taxon>Eukaryota</taxon>
        <taxon>Metazoa</taxon>
        <taxon>Spiralia</taxon>
        <taxon>Gnathifera</taxon>
        <taxon>Rotifera</taxon>
        <taxon>Eurotatoria</taxon>
        <taxon>Bdelloidea</taxon>
        <taxon>Adinetida</taxon>
        <taxon>Adinetidae</taxon>
        <taxon>Adineta</taxon>
    </lineage>
</organism>
<evidence type="ECO:0000313" key="3">
    <source>
        <dbReference type="Proteomes" id="UP000663828"/>
    </source>
</evidence>
<dbReference type="EMBL" id="CAJNOJ010000383">
    <property type="protein sequence ID" value="CAF1426486.1"/>
    <property type="molecule type" value="Genomic_DNA"/>
</dbReference>
<name>A0A815MVB0_ADIRI</name>
<sequence>MQPIDEIVSSGRLKHFVEQRRRSIVIDYLIATSTHVLRSVGCTYSKLNQFFWICSFMITFDSMSDFVISSILQYYAYPTLTKFEIRLDRHMLLPSVKLSSNATFHQTILNSLYIPLIIDLFSRNQTNELLLENIKNSVYYR</sequence>
<evidence type="ECO:0000313" key="2">
    <source>
        <dbReference type="EMBL" id="CAF1426486.1"/>
    </source>
</evidence>
<evidence type="ECO:0000313" key="4">
    <source>
        <dbReference type="Proteomes" id="UP000663852"/>
    </source>
</evidence>
<evidence type="ECO:0000313" key="1">
    <source>
        <dbReference type="EMBL" id="CAF1301258.1"/>
    </source>
</evidence>
<protein>
    <submittedName>
        <fullName evidence="2">Uncharacterized protein</fullName>
    </submittedName>
</protein>
<comment type="caution">
    <text evidence="2">The sequence shown here is derived from an EMBL/GenBank/DDBJ whole genome shotgun (WGS) entry which is preliminary data.</text>
</comment>
<reference evidence="2" key="1">
    <citation type="submission" date="2021-02" db="EMBL/GenBank/DDBJ databases">
        <authorList>
            <person name="Nowell W R."/>
        </authorList>
    </citation>
    <scope>NUCLEOTIDE SEQUENCE</scope>
</reference>
<dbReference type="Proteomes" id="UP000663852">
    <property type="component" value="Unassembled WGS sequence"/>
</dbReference>
<proteinExistence type="predicted"/>
<accession>A0A815MVB0</accession>